<name>A0A8J5RRN5_ZIZPA</name>
<evidence type="ECO:0000256" key="1">
    <source>
        <dbReference type="SAM" id="MobiDB-lite"/>
    </source>
</evidence>
<accession>A0A8J5RRN5</accession>
<feature type="compositionally biased region" description="Basic and acidic residues" evidence="1">
    <location>
        <begin position="99"/>
        <end position="111"/>
    </location>
</feature>
<feature type="compositionally biased region" description="Basic and acidic residues" evidence="1">
    <location>
        <begin position="126"/>
        <end position="142"/>
    </location>
</feature>
<evidence type="ECO:0000313" key="2">
    <source>
        <dbReference type="EMBL" id="KAG8050303.1"/>
    </source>
</evidence>
<gene>
    <name evidence="2" type="ORF">GUJ93_ZPchr0009g1434</name>
</gene>
<proteinExistence type="predicted"/>
<reference evidence="2" key="1">
    <citation type="journal article" date="2021" name="bioRxiv">
        <title>Whole Genome Assembly and Annotation of Northern Wild Rice, Zizania palustris L., Supports a Whole Genome Duplication in the Zizania Genus.</title>
        <authorList>
            <person name="Haas M."/>
            <person name="Kono T."/>
            <person name="Macchietto M."/>
            <person name="Millas R."/>
            <person name="McGilp L."/>
            <person name="Shao M."/>
            <person name="Duquette J."/>
            <person name="Hirsch C.N."/>
            <person name="Kimball J."/>
        </authorList>
    </citation>
    <scope>NUCLEOTIDE SEQUENCE</scope>
    <source>
        <tissue evidence="2">Fresh leaf tissue</tissue>
    </source>
</reference>
<dbReference type="Proteomes" id="UP000729402">
    <property type="component" value="Unassembled WGS sequence"/>
</dbReference>
<organism evidence="2 3">
    <name type="scientific">Zizania palustris</name>
    <name type="common">Northern wild rice</name>
    <dbReference type="NCBI Taxonomy" id="103762"/>
    <lineage>
        <taxon>Eukaryota</taxon>
        <taxon>Viridiplantae</taxon>
        <taxon>Streptophyta</taxon>
        <taxon>Embryophyta</taxon>
        <taxon>Tracheophyta</taxon>
        <taxon>Spermatophyta</taxon>
        <taxon>Magnoliopsida</taxon>
        <taxon>Liliopsida</taxon>
        <taxon>Poales</taxon>
        <taxon>Poaceae</taxon>
        <taxon>BOP clade</taxon>
        <taxon>Oryzoideae</taxon>
        <taxon>Oryzeae</taxon>
        <taxon>Zizaniinae</taxon>
        <taxon>Zizania</taxon>
    </lineage>
</organism>
<evidence type="ECO:0000313" key="3">
    <source>
        <dbReference type="Proteomes" id="UP000729402"/>
    </source>
</evidence>
<comment type="caution">
    <text evidence="2">The sequence shown here is derived from an EMBL/GenBank/DDBJ whole genome shotgun (WGS) entry which is preliminary data.</text>
</comment>
<reference evidence="2" key="2">
    <citation type="submission" date="2021-02" db="EMBL/GenBank/DDBJ databases">
        <authorList>
            <person name="Kimball J.A."/>
            <person name="Haas M.W."/>
            <person name="Macchietto M."/>
            <person name="Kono T."/>
            <person name="Duquette J."/>
            <person name="Shao M."/>
        </authorList>
    </citation>
    <scope>NUCLEOTIDE SEQUENCE</scope>
    <source>
        <tissue evidence="2">Fresh leaf tissue</tissue>
    </source>
</reference>
<dbReference type="AlphaFoldDB" id="A0A8J5RRN5"/>
<dbReference type="EMBL" id="JAAALK010000289">
    <property type="protein sequence ID" value="KAG8050303.1"/>
    <property type="molecule type" value="Genomic_DNA"/>
</dbReference>
<feature type="compositionally biased region" description="Polar residues" evidence="1">
    <location>
        <begin position="76"/>
        <end position="85"/>
    </location>
</feature>
<feature type="region of interest" description="Disordered" evidence="1">
    <location>
        <begin position="70"/>
        <end position="142"/>
    </location>
</feature>
<sequence>MGWPCGPTAAAPVGAVGRAAVWDFPFDPVHSSPPGTACSSIRRPGTVAVIHFQYNTYVSLTSTCRMEAGAAAENGGRSSSGSETGDGSCAATDAPTGDLLERPQDFRRDDGCAAGGERSGSGSHGMGREWDGSNRGKGITDI</sequence>
<keyword evidence="3" id="KW-1185">Reference proteome</keyword>
<protein>
    <submittedName>
        <fullName evidence="2">Uncharacterized protein</fullName>
    </submittedName>
</protein>
<feature type="compositionally biased region" description="Gly residues" evidence="1">
    <location>
        <begin position="113"/>
        <end position="125"/>
    </location>
</feature>